<keyword evidence="2" id="KW-1185">Reference proteome</keyword>
<dbReference type="AlphaFoldDB" id="A0AAN7Z9C6"/>
<name>A0AAN7Z9C6_9PEZI</name>
<dbReference type="EMBL" id="JAWHQM010000051">
    <property type="protein sequence ID" value="KAK5635342.1"/>
    <property type="molecule type" value="Genomic_DNA"/>
</dbReference>
<sequence length="72" mass="8466">MYVRSHVCCEQERYLVNQDKNEQLTIGLLEESEGGEPAPPGQDVLTPRNMYENCRWQDRVDEITLQRGEREL</sequence>
<evidence type="ECO:0000313" key="1">
    <source>
        <dbReference type="EMBL" id="KAK5635342.1"/>
    </source>
</evidence>
<gene>
    <name evidence="1" type="ORF">RRF57_011054</name>
</gene>
<protein>
    <submittedName>
        <fullName evidence="1">Uncharacterized protein</fullName>
    </submittedName>
</protein>
<dbReference type="Proteomes" id="UP001305414">
    <property type="component" value="Unassembled WGS sequence"/>
</dbReference>
<comment type="caution">
    <text evidence="1">The sequence shown here is derived from an EMBL/GenBank/DDBJ whole genome shotgun (WGS) entry which is preliminary data.</text>
</comment>
<proteinExistence type="predicted"/>
<evidence type="ECO:0000313" key="2">
    <source>
        <dbReference type="Proteomes" id="UP001305414"/>
    </source>
</evidence>
<accession>A0AAN7Z9C6</accession>
<organism evidence="1 2">
    <name type="scientific">Xylaria bambusicola</name>
    <dbReference type="NCBI Taxonomy" id="326684"/>
    <lineage>
        <taxon>Eukaryota</taxon>
        <taxon>Fungi</taxon>
        <taxon>Dikarya</taxon>
        <taxon>Ascomycota</taxon>
        <taxon>Pezizomycotina</taxon>
        <taxon>Sordariomycetes</taxon>
        <taxon>Xylariomycetidae</taxon>
        <taxon>Xylariales</taxon>
        <taxon>Xylariaceae</taxon>
        <taxon>Xylaria</taxon>
    </lineage>
</organism>
<reference evidence="1 2" key="1">
    <citation type="submission" date="2023-10" db="EMBL/GenBank/DDBJ databases">
        <title>Draft genome sequence of Xylaria bambusicola isolate GMP-LS, the root and basal stem rot pathogen of sugarcane in Indonesia.</title>
        <authorList>
            <person name="Selvaraj P."/>
            <person name="Muralishankar V."/>
            <person name="Muruganantham S."/>
            <person name="Sp S."/>
            <person name="Haryani S."/>
            <person name="Lau K.J.X."/>
            <person name="Naqvi N.I."/>
        </authorList>
    </citation>
    <scope>NUCLEOTIDE SEQUENCE [LARGE SCALE GENOMIC DNA]</scope>
    <source>
        <strain evidence="1">GMP-LS</strain>
    </source>
</reference>